<evidence type="ECO:0008006" key="7">
    <source>
        <dbReference type="Google" id="ProtNLM"/>
    </source>
</evidence>
<protein>
    <recommendedName>
        <fullName evidence="7">DUF485 domain-containing protein</fullName>
    </recommendedName>
</protein>
<keyword evidence="2" id="KW-1133">Transmembrane helix</keyword>
<accession>A0A8T7M1A7</accession>
<feature type="region of interest" description="Disordered" evidence="1">
    <location>
        <begin position="1"/>
        <end position="30"/>
    </location>
</feature>
<keyword evidence="2" id="KW-0472">Membrane</keyword>
<keyword evidence="6" id="KW-1185">Reference proteome</keyword>
<evidence type="ECO:0000256" key="2">
    <source>
        <dbReference type="SAM" id="Phobius"/>
    </source>
</evidence>
<feature type="transmembrane region" description="Helical" evidence="2">
    <location>
        <begin position="136"/>
        <end position="159"/>
    </location>
</feature>
<dbReference type="EMBL" id="CP128399">
    <property type="protein sequence ID" value="WJW67637.1"/>
    <property type="molecule type" value="Genomic_DNA"/>
</dbReference>
<dbReference type="Proteomes" id="UP001431572">
    <property type="component" value="Chromosome 1"/>
</dbReference>
<evidence type="ECO:0000313" key="3">
    <source>
        <dbReference type="EMBL" id="NWJ45770.1"/>
    </source>
</evidence>
<evidence type="ECO:0000313" key="6">
    <source>
        <dbReference type="Proteomes" id="UP001431572"/>
    </source>
</evidence>
<dbReference type="EMBL" id="JACATZ010000001">
    <property type="protein sequence ID" value="NWJ45770.1"/>
    <property type="molecule type" value="Genomic_DNA"/>
</dbReference>
<dbReference type="Proteomes" id="UP000521676">
    <property type="component" value="Unassembled WGS sequence"/>
</dbReference>
<gene>
    <name evidence="3" type="ORF">HXX08_07815</name>
    <name evidence="4" type="ORF">OZ401_000908</name>
</gene>
<sequence>MELFPGRGQRNKSHPEPQSYGAADSGSSSGGFGLSGGKAYLPDLDYELDDVILGYDESLYFNESLPELTNPDSDSKQTLQEVAEQTAYGKVFLNHLIRRQRALSLSVAFTFLAIILGLPLLNIFTREFGTLIIFEFPINWLFLSILIYPLIWVLAYYFVSTADKYEEEFTKLVE</sequence>
<evidence type="ECO:0000256" key="1">
    <source>
        <dbReference type="SAM" id="MobiDB-lite"/>
    </source>
</evidence>
<evidence type="ECO:0000313" key="4">
    <source>
        <dbReference type="EMBL" id="WJW67637.1"/>
    </source>
</evidence>
<keyword evidence="2" id="KW-0812">Transmembrane</keyword>
<dbReference type="RefSeq" id="WP_341469527.1">
    <property type="nucleotide sequence ID" value="NZ_CP128399.1"/>
</dbReference>
<reference evidence="3 5" key="1">
    <citation type="submission" date="2020-06" db="EMBL/GenBank/DDBJ databases">
        <title>Anoxygenic phototrophic Chloroflexota member uses a Type I reaction center.</title>
        <authorList>
            <person name="Tsuji J.M."/>
            <person name="Shaw N.A."/>
            <person name="Nagashima S."/>
            <person name="Venkiteswaran J."/>
            <person name="Schiff S.L."/>
            <person name="Hanada S."/>
            <person name="Tank M."/>
            <person name="Neufeld J.D."/>
        </authorList>
    </citation>
    <scope>NUCLEOTIDE SEQUENCE [LARGE SCALE GENOMIC DNA]</scope>
    <source>
        <strain evidence="3">L227-S17</strain>
    </source>
</reference>
<organism evidence="3 5">
    <name type="scientific">Candidatus Chlorohelix allophototropha</name>
    <dbReference type="NCBI Taxonomy" id="3003348"/>
    <lineage>
        <taxon>Bacteria</taxon>
        <taxon>Bacillati</taxon>
        <taxon>Chloroflexota</taxon>
        <taxon>Chloroflexia</taxon>
        <taxon>Candidatus Chloroheliales</taxon>
        <taxon>Candidatus Chloroheliaceae</taxon>
        <taxon>Candidatus Chlorohelix</taxon>
    </lineage>
</organism>
<proteinExistence type="predicted"/>
<reference evidence="4" key="2">
    <citation type="journal article" date="2024" name="Nature">
        <title>Anoxygenic phototroph of the Chloroflexota uses a type I reaction centre.</title>
        <authorList>
            <person name="Tsuji J.M."/>
            <person name="Shaw N.A."/>
            <person name="Nagashima S."/>
            <person name="Venkiteswaran J.J."/>
            <person name="Schiff S.L."/>
            <person name="Watanabe T."/>
            <person name="Fukui M."/>
            <person name="Hanada S."/>
            <person name="Tank M."/>
            <person name="Neufeld J.D."/>
        </authorList>
    </citation>
    <scope>NUCLEOTIDE SEQUENCE</scope>
    <source>
        <strain evidence="4">L227-S17</strain>
    </source>
</reference>
<evidence type="ECO:0000313" key="5">
    <source>
        <dbReference type="Proteomes" id="UP000521676"/>
    </source>
</evidence>
<feature type="transmembrane region" description="Helical" evidence="2">
    <location>
        <begin position="102"/>
        <end position="124"/>
    </location>
</feature>
<dbReference type="AlphaFoldDB" id="A0A8T7M1A7"/>
<name>A0A8T7M1A7_9CHLR</name>